<reference evidence="6" key="1">
    <citation type="journal article" date="2019" name="Int. J. Syst. Evol. Microbiol.">
        <title>The Global Catalogue of Microorganisms (GCM) 10K type strain sequencing project: providing services to taxonomists for standard genome sequencing and annotation.</title>
        <authorList>
            <consortium name="The Broad Institute Genomics Platform"/>
            <consortium name="The Broad Institute Genome Sequencing Center for Infectious Disease"/>
            <person name="Wu L."/>
            <person name="Ma J."/>
        </authorList>
    </citation>
    <scope>NUCLEOTIDE SEQUENCE [LARGE SCALE GENOMIC DNA]</scope>
    <source>
        <strain evidence="6">JCM 17938</strain>
    </source>
</reference>
<dbReference type="SUPFAM" id="SSF52317">
    <property type="entry name" value="Class I glutamine amidotransferase-like"/>
    <property type="match status" value="1"/>
</dbReference>
<dbReference type="InterPro" id="IPR005320">
    <property type="entry name" value="Peptidase_S51"/>
</dbReference>
<keyword evidence="4" id="KW-0720">Serine protease</keyword>
<keyword evidence="2" id="KW-0645">Protease</keyword>
<evidence type="ECO:0000256" key="3">
    <source>
        <dbReference type="ARBA" id="ARBA00022801"/>
    </source>
</evidence>
<comment type="similarity">
    <text evidence="1">Belongs to the peptidase S51 family.</text>
</comment>
<dbReference type="RefSeq" id="WP_345356968.1">
    <property type="nucleotide sequence ID" value="NZ_BAABHJ010000012.1"/>
</dbReference>
<gene>
    <name evidence="5" type="ORF">GCM10023195_42810</name>
</gene>
<dbReference type="InterPro" id="IPR029062">
    <property type="entry name" value="Class_I_gatase-like"/>
</dbReference>
<organism evidence="5 6">
    <name type="scientific">Actinoallomurus liliacearum</name>
    <dbReference type="NCBI Taxonomy" id="1080073"/>
    <lineage>
        <taxon>Bacteria</taxon>
        <taxon>Bacillati</taxon>
        <taxon>Actinomycetota</taxon>
        <taxon>Actinomycetes</taxon>
        <taxon>Streptosporangiales</taxon>
        <taxon>Thermomonosporaceae</taxon>
        <taxon>Actinoallomurus</taxon>
    </lineage>
</organism>
<dbReference type="EMBL" id="BAABHJ010000012">
    <property type="protein sequence ID" value="GAA4610431.1"/>
    <property type="molecule type" value="Genomic_DNA"/>
</dbReference>
<comment type="caution">
    <text evidence="5">The sequence shown here is derived from an EMBL/GenBank/DDBJ whole genome shotgun (WGS) entry which is preliminary data.</text>
</comment>
<accession>A0ABP8TMS7</accession>
<dbReference type="Pfam" id="PF03575">
    <property type="entry name" value="Peptidase_S51"/>
    <property type="match status" value="1"/>
</dbReference>
<evidence type="ECO:0000256" key="2">
    <source>
        <dbReference type="ARBA" id="ARBA00022670"/>
    </source>
</evidence>
<evidence type="ECO:0000256" key="1">
    <source>
        <dbReference type="ARBA" id="ARBA00006534"/>
    </source>
</evidence>
<dbReference type="Gene3D" id="3.40.50.880">
    <property type="match status" value="1"/>
</dbReference>
<evidence type="ECO:0000313" key="6">
    <source>
        <dbReference type="Proteomes" id="UP001500212"/>
    </source>
</evidence>
<proteinExistence type="inferred from homology"/>
<evidence type="ECO:0000313" key="5">
    <source>
        <dbReference type="EMBL" id="GAA4610431.1"/>
    </source>
</evidence>
<keyword evidence="3" id="KW-0378">Hydrolase</keyword>
<dbReference type="PANTHER" id="PTHR20842">
    <property type="entry name" value="PROTEASE S51 ALPHA-ASPARTYL DIPEPTIDASE"/>
    <property type="match status" value="1"/>
</dbReference>
<name>A0ABP8TMS7_9ACTN</name>
<dbReference type="PANTHER" id="PTHR20842:SF0">
    <property type="entry name" value="ALPHA-ASPARTYL DIPEPTIDASE"/>
    <property type="match status" value="1"/>
</dbReference>
<keyword evidence="6" id="KW-1185">Reference proteome</keyword>
<dbReference type="Proteomes" id="UP001500212">
    <property type="component" value="Unassembled WGS sequence"/>
</dbReference>
<protein>
    <submittedName>
        <fullName evidence="5">Type 1 glutamine amidotransferase-like domain-containing protein</fullName>
    </submittedName>
</protein>
<sequence>MRLYLSSFREGDHPSRLLALLRERPAPVEVAVIANAIDAQAEPERSAGVRREADALARLGLRPTEVDLREFFDQPTGTVAAALARFPLLWVRGGNVFMLRYAMARSGADVALTALLRRDAVVYAGYSAGACVLAPSLRGLEECDDPQVVPAAYGDPPIWEGLGVLDHAVVPHVDSPGHPESEVLTAVAARYQANGVAHRALRDGQALVIDGPDSHVR</sequence>
<evidence type="ECO:0000256" key="4">
    <source>
        <dbReference type="ARBA" id="ARBA00022825"/>
    </source>
</evidence>